<dbReference type="Gene3D" id="2.60.40.1120">
    <property type="entry name" value="Carboxypeptidase-like, regulatory domain"/>
    <property type="match status" value="1"/>
</dbReference>
<sequence>MSFLWSPALTADIEGTVRNEDGALLSNVNVLIKGTQGITRTSAAGRFSISVNAGEEATLGFSLAGYQLQEVHLGSQTSLDVMLKAESNQSR</sequence>
<dbReference type="InterPro" id="IPR008969">
    <property type="entry name" value="CarboxyPept-like_regulatory"/>
</dbReference>
<comment type="caution">
    <text evidence="1">The sequence shown here is derived from an EMBL/GenBank/DDBJ whole genome shotgun (WGS) entry which is preliminary data.</text>
</comment>
<evidence type="ECO:0000313" key="2">
    <source>
        <dbReference type="Proteomes" id="UP000600214"/>
    </source>
</evidence>
<dbReference type="RefSeq" id="WP_188927695.1">
    <property type="nucleotide sequence ID" value="NZ_BMIA01000001.1"/>
</dbReference>
<dbReference type="Proteomes" id="UP000600214">
    <property type="component" value="Unassembled WGS sequence"/>
</dbReference>
<proteinExistence type="predicted"/>
<reference evidence="2" key="1">
    <citation type="journal article" date="2019" name="Int. J. Syst. Evol. Microbiol.">
        <title>The Global Catalogue of Microorganisms (GCM) 10K type strain sequencing project: providing services to taxonomists for standard genome sequencing and annotation.</title>
        <authorList>
            <consortium name="The Broad Institute Genomics Platform"/>
            <consortium name="The Broad Institute Genome Sequencing Center for Infectious Disease"/>
            <person name="Wu L."/>
            <person name="Ma J."/>
        </authorList>
    </citation>
    <scope>NUCLEOTIDE SEQUENCE [LARGE SCALE GENOMIC DNA]</scope>
    <source>
        <strain evidence="2">CGMCC 1.15288</strain>
    </source>
</reference>
<dbReference type="Pfam" id="PF13715">
    <property type="entry name" value="CarbopepD_reg_2"/>
    <property type="match status" value="1"/>
</dbReference>
<name>A0ABQ1YCA1_9BACT</name>
<keyword evidence="2" id="KW-1185">Reference proteome</keyword>
<organism evidence="1 2">
    <name type="scientific">Dyadobacter endophyticus</name>
    <dbReference type="NCBI Taxonomy" id="1749036"/>
    <lineage>
        <taxon>Bacteria</taxon>
        <taxon>Pseudomonadati</taxon>
        <taxon>Bacteroidota</taxon>
        <taxon>Cytophagia</taxon>
        <taxon>Cytophagales</taxon>
        <taxon>Spirosomataceae</taxon>
        <taxon>Dyadobacter</taxon>
    </lineage>
</organism>
<evidence type="ECO:0000313" key="1">
    <source>
        <dbReference type="EMBL" id="GGH20835.1"/>
    </source>
</evidence>
<protein>
    <submittedName>
        <fullName evidence="1">Uncharacterized protein</fullName>
    </submittedName>
</protein>
<dbReference type="EMBL" id="BMIA01000001">
    <property type="protein sequence ID" value="GGH20835.1"/>
    <property type="molecule type" value="Genomic_DNA"/>
</dbReference>
<accession>A0ABQ1YCA1</accession>
<gene>
    <name evidence="1" type="ORF">GCM10007423_01490</name>
</gene>
<dbReference type="SUPFAM" id="SSF49464">
    <property type="entry name" value="Carboxypeptidase regulatory domain-like"/>
    <property type="match status" value="1"/>
</dbReference>